<accession>A0A6S7FU42</accession>
<dbReference type="AlphaFoldDB" id="A0A6S7FU42"/>
<dbReference type="PANTHER" id="PTHR11188">
    <property type="entry name" value="ARRESTIN DOMAIN CONTAINING PROTEIN"/>
    <property type="match status" value="1"/>
</dbReference>
<evidence type="ECO:0000313" key="3">
    <source>
        <dbReference type="Proteomes" id="UP001152795"/>
    </source>
</evidence>
<dbReference type="SUPFAM" id="SSF81296">
    <property type="entry name" value="E set domains"/>
    <property type="match status" value="2"/>
</dbReference>
<protein>
    <submittedName>
        <fullName evidence="2">Arrestin domain-containing 2, partial</fullName>
    </submittedName>
</protein>
<dbReference type="InterPro" id="IPR014756">
    <property type="entry name" value="Ig_E-set"/>
</dbReference>
<keyword evidence="3" id="KW-1185">Reference proteome</keyword>
<sequence length="316" mass="35792">MSDDLKDVKIILAHEEGAYQPCVLSGILEICPSKSILINEIQVKLNGQAYISLASTERREDFIDIVQTIFPTSDKPISEQVETTLQENVRYTLPFSFQLMNHLPSSFELNSSYSGITAYVRYYIESTVIRPKNALAHRCRRDFKFRQTQDLAKIPGYSMPKMYQKSYRGGVFGLASVHLTCELDRVAYYLGETVSLNITVDNSARKVQTKFVIAQLVQDVSLIENENDHRSLHKCSTIKVLQSLIVADSVQMKQCVTLSNVQLDIQPATDLIPTVETRKSIMFNYVVVVKVIIDEKSKLSLKIPIIVAQRNSLLSY</sequence>
<dbReference type="InterPro" id="IPR011021">
    <property type="entry name" value="Arrestin-like_N"/>
</dbReference>
<dbReference type="Pfam" id="PF02752">
    <property type="entry name" value="Arrestin_C"/>
    <property type="match status" value="1"/>
</dbReference>
<dbReference type="Proteomes" id="UP001152795">
    <property type="component" value="Unassembled WGS sequence"/>
</dbReference>
<dbReference type="OrthoDB" id="6060648at2759"/>
<dbReference type="EMBL" id="CACRXK020000323">
    <property type="protein sequence ID" value="CAB3980783.1"/>
    <property type="molecule type" value="Genomic_DNA"/>
</dbReference>
<evidence type="ECO:0000313" key="2">
    <source>
        <dbReference type="EMBL" id="CAB3980783.1"/>
    </source>
</evidence>
<dbReference type="Gene3D" id="2.60.40.640">
    <property type="match status" value="2"/>
</dbReference>
<evidence type="ECO:0000256" key="1">
    <source>
        <dbReference type="ARBA" id="ARBA00005298"/>
    </source>
</evidence>
<dbReference type="Pfam" id="PF00339">
    <property type="entry name" value="Arrestin_N"/>
    <property type="match status" value="1"/>
</dbReference>
<organism evidence="2 3">
    <name type="scientific">Paramuricea clavata</name>
    <name type="common">Red gorgonian</name>
    <name type="synonym">Violescent sea-whip</name>
    <dbReference type="NCBI Taxonomy" id="317549"/>
    <lineage>
        <taxon>Eukaryota</taxon>
        <taxon>Metazoa</taxon>
        <taxon>Cnidaria</taxon>
        <taxon>Anthozoa</taxon>
        <taxon>Octocorallia</taxon>
        <taxon>Malacalcyonacea</taxon>
        <taxon>Plexauridae</taxon>
        <taxon>Paramuricea</taxon>
    </lineage>
</organism>
<dbReference type="InterPro" id="IPR014752">
    <property type="entry name" value="Arrestin-like_C"/>
</dbReference>
<dbReference type="GO" id="GO:0005737">
    <property type="term" value="C:cytoplasm"/>
    <property type="evidence" value="ECO:0007669"/>
    <property type="project" value="TreeGrafter"/>
</dbReference>
<proteinExistence type="inferred from homology"/>
<name>A0A6S7FU42_PARCT</name>
<reference evidence="2" key="1">
    <citation type="submission" date="2020-04" db="EMBL/GenBank/DDBJ databases">
        <authorList>
            <person name="Alioto T."/>
            <person name="Alioto T."/>
            <person name="Gomez Garrido J."/>
        </authorList>
    </citation>
    <scope>NUCLEOTIDE SEQUENCE</scope>
    <source>
        <strain evidence="2">A484AB</strain>
    </source>
</reference>
<dbReference type="GO" id="GO:0015031">
    <property type="term" value="P:protein transport"/>
    <property type="evidence" value="ECO:0007669"/>
    <property type="project" value="TreeGrafter"/>
</dbReference>
<comment type="similarity">
    <text evidence="1">Belongs to the arrestin family.</text>
</comment>
<dbReference type="SMART" id="SM01017">
    <property type="entry name" value="Arrestin_C"/>
    <property type="match status" value="1"/>
</dbReference>
<dbReference type="InterPro" id="IPR011022">
    <property type="entry name" value="Arrestin_C-like"/>
</dbReference>
<gene>
    <name evidence="2" type="ORF">PACLA_8A009636</name>
</gene>
<dbReference type="InterPro" id="IPR050357">
    <property type="entry name" value="Arrestin_domain-protein"/>
</dbReference>
<comment type="caution">
    <text evidence="2">The sequence shown here is derived from an EMBL/GenBank/DDBJ whole genome shotgun (WGS) entry which is preliminary data.</text>
</comment>
<dbReference type="PANTHER" id="PTHR11188:SF17">
    <property type="entry name" value="FI21816P1"/>
    <property type="match status" value="1"/>
</dbReference>